<evidence type="ECO:0000256" key="6">
    <source>
        <dbReference type="ARBA" id="ARBA00023242"/>
    </source>
</evidence>
<sequence length="470" mass="52754">MAVSETEIEKKLKELGILLQRPSLSHHDILSLLDSLERLLIKVEQAPSRRIRDALLPIFKSLISNALLRHSNTDVRVSLASCFSEITRITAPGAPYSDEPMKEMFQLIVEAFQHLTHPPGPYYKKAVSILNTAAMVRSCLVVLDLGVDQLILDMFQHYLTIVRSNHSPDILLAMETVMTLVIDESEEISLAILTPLLASIRKDNQSIYPYEWKLGEKVMTNCAAKLKTRLKEAVQSLGIALDDYASIVADICQDRAHPPQHNHLINGLVTGGQVNNGGSDVKLDSGQTCIPRKRGRKPKSLMKSEEGYDQQAKIQSEKRPRGRPRKNETTVLSTPETNQKRKRTRIDKATRAPDGLVEGLIGKSIRVWWPQDRRFYEGVVHSYDPSRQRHLVLYVDGDKEILNLRKERWELLECDENTIHTVKEAPSCWTQDAVAEEKVQGLVVVAAAAPEAAKQQQEADNVMCIPASDG</sequence>
<dbReference type="PANTHER" id="PTHR12663">
    <property type="entry name" value="ANDROGEN INDUCED INHIBITOR OF PROLIFERATION AS3 / PDS5-RELATED"/>
    <property type="match status" value="1"/>
</dbReference>
<dbReference type="GO" id="GO:0000785">
    <property type="term" value="C:chromatin"/>
    <property type="evidence" value="ECO:0007669"/>
    <property type="project" value="TreeGrafter"/>
</dbReference>
<dbReference type="GO" id="GO:0005634">
    <property type="term" value="C:nucleus"/>
    <property type="evidence" value="ECO:0007669"/>
    <property type="project" value="UniProtKB-SubCell"/>
</dbReference>
<keyword evidence="4" id="KW-0498">Mitosis</keyword>
<dbReference type="AlphaFoldDB" id="A0AAV2DTI2"/>
<keyword evidence="7" id="KW-0131">Cell cycle</keyword>
<dbReference type="PANTHER" id="PTHR12663:SF69">
    <property type="entry name" value="SISTER CHROMATID COHESION PROTEIN PDS5 HOMOLOG E"/>
    <property type="match status" value="1"/>
</dbReference>
<accession>A0AAV2DTI2</accession>
<dbReference type="SUPFAM" id="SSF48371">
    <property type="entry name" value="ARM repeat"/>
    <property type="match status" value="1"/>
</dbReference>
<dbReference type="EMBL" id="OZ034816">
    <property type="protein sequence ID" value="CAL1376863.1"/>
    <property type="molecule type" value="Genomic_DNA"/>
</dbReference>
<dbReference type="GO" id="GO:0051301">
    <property type="term" value="P:cell division"/>
    <property type="evidence" value="ECO:0007669"/>
    <property type="project" value="UniProtKB-KW"/>
</dbReference>
<proteinExistence type="predicted"/>
<evidence type="ECO:0000313" key="9">
    <source>
        <dbReference type="EMBL" id="CAL1376863.1"/>
    </source>
</evidence>
<gene>
    <name evidence="9" type="ORF">LTRI10_LOCUS18564</name>
</gene>
<dbReference type="InterPro" id="IPR016024">
    <property type="entry name" value="ARM-type_fold"/>
</dbReference>
<dbReference type="Gene3D" id="2.30.30.140">
    <property type="match status" value="1"/>
</dbReference>
<evidence type="ECO:0000256" key="3">
    <source>
        <dbReference type="ARBA" id="ARBA00022763"/>
    </source>
</evidence>
<evidence type="ECO:0000256" key="8">
    <source>
        <dbReference type="SAM" id="MobiDB-lite"/>
    </source>
</evidence>
<feature type="compositionally biased region" description="Basic residues" evidence="8">
    <location>
        <begin position="291"/>
        <end position="300"/>
    </location>
</feature>
<keyword evidence="3" id="KW-0227">DNA damage</keyword>
<feature type="region of interest" description="Disordered" evidence="8">
    <location>
        <begin position="276"/>
        <end position="344"/>
    </location>
</feature>
<dbReference type="GO" id="GO:0007064">
    <property type="term" value="P:mitotic sister chromatid cohesion"/>
    <property type="evidence" value="ECO:0007669"/>
    <property type="project" value="InterPro"/>
</dbReference>
<evidence type="ECO:0000313" key="10">
    <source>
        <dbReference type="Proteomes" id="UP001497516"/>
    </source>
</evidence>
<dbReference type="InterPro" id="IPR039776">
    <property type="entry name" value="Pds5"/>
</dbReference>
<evidence type="ECO:0000256" key="5">
    <source>
        <dbReference type="ARBA" id="ARBA00023204"/>
    </source>
</evidence>
<name>A0AAV2DTI2_9ROSI</name>
<keyword evidence="2" id="KW-0132">Cell division</keyword>
<keyword evidence="5" id="KW-0234">DNA repair</keyword>
<dbReference type="GO" id="GO:0035825">
    <property type="term" value="P:homologous recombination"/>
    <property type="evidence" value="ECO:0007669"/>
    <property type="project" value="UniProtKB-ARBA"/>
</dbReference>
<organism evidence="9 10">
    <name type="scientific">Linum trigynum</name>
    <dbReference type="NCBI Taxonomy" id="586398"/>
    <lineage>
        <taxon>Eukaryota</taxon>
        <taxon>Viridiplantae</taxon>
        <taxon>Streptophyta</taxon>
        <taxon>Embryophyta</taxon>
        <taxon>Tracheophyta</taxon>
        <taxon>Spermatophyta</taxon>
        <taxon>Magnoliopsida</taxon>
        <taxon>eudicotyledons</taxon>
        <taxon>Gunneridae</taxon>
        <taxon>Pentapetalae</taxon>
        <taxon>rosids</taxon>
        <taxon>fabids</taxon>
        <taxon>Malpighiales</taxon>
        <taxon>Linaceae</taxon>
        <taxon>Linum</taxon>
    </lineage>
</organism>
<reference evidence="9 10" key="1">
    <citation type="submission" date="2024-04" db="EMBL/GenBank/DDBJ databases">
        <authorList>
            <person name="Fracassetti M."/>
        </authorList>
    </citation>
    <scope>NUCLEOTIDE SEQUENCE [LARGE SCALE GENOMIC DNA]</scope>
</reference>
<keyword evidence="6" id="KW-0539">Nucleus</keyword>
<dbReference type="Proteomes" id="UP001497516">
    <property type="component" value="Chromosome 3"/>
</dbReference>
<dbReference type="SUPFAM" id="SSF63748">
    <property type="entry name" value="Tudor/PWWP/MBT"/>
    <property type="match status" value="1"/>
</dbReference>
<evidence type="ECO:0000256" key="7">
    <source>
        <dbReference type="ARBA" id="ARBA00023306"/>
    </source>
</evidence>
<evidence type="ECO:0000256" key="2">
    <source>
        <dbReference type="ARBA" id="ARBA00022618"/>
    </source>
</evidence>
<evidence type="ECO:0000256" key="4">
    <source>
        <dbReference type="ARBA" id="ARBA00022776"/>
    </source>
</evidence>
<evidence type="ECO:0000256" key="1">
    <source>
        <dbReference type="ARBA" id="ARBA00004123"/>
    </source>
</evidence>
<dbReference type="GO" id="GO:0006281">
    <property type="term" value="P:DNA repair"/>
    <property type="evidence" value="ECO:0007669"/>
    <property type="project" value="UniProtKB-KW"/>
</dbReference>
<dbReference type="Pfam" id="PF20168">
    <property type="entry name" value="PDS5"/>
    <property type="match status" value="1"/>
</dbReference>
<dbReference type="CDD" id="cd20404">
    <property type="entry name" value="Tudor_Agenet_AtEML-like"/>
    <property type="match status" value="1"/>
</dbReference>
<keyword evidence="10" id="KW-1185">Reference proteome</keyword>
<protein>
    <submittedName>
        <fullName evidence="9">Uncharacterized protein</fullName>
    </submittedName>
</protein>
<comment type="subcellular location">
    <subcellularLocation>
        <location evidence="1">Nucleus</location>
    </subcellularLocation>
</comment>